<evidence type="ECO:0000256" key="2">
    <source>
        <dbReference type="ARBA" id="ARBA00022475"/>
    </source>
</evidence>
<dbReference type="PANTHER" id="PTHR30250">
    <property type="entry name" value="PST FAMILY PREDICTED COLANIC ACID TRANSPORTER"/>
    <property type="match status" value="1"/>
</dbReference>
<dbReference type="Pfam" id="PF13440">
    <property type="entry name" value="Polysacc_synt_3"/>
    <property type="match status" value="1"/>
</dbReference>
<evidence type="ECO:0000256" key="4">
    <source>
        <dbReference type="ARBA" id="ARBA00022989"/>
    </source>
</evidence>
<keyword evidence="8" id="KW-1185">Reference proteome</keyword>
<feature type="transmembrane region" description="Helical" evidence="6">
    <location>
        <begin position="12"/>
        <end position="29"/>
    </location>
</feature>
<dbReference type="EMBL" id="AJYW02000298">
    <property type="protein sequence ID" value="OEE71104.1"/>
    <property type="molecule type" value="Genomic_DNA"/>
</dbReference>
<feature type="transmembrane region" description="Helical" evidence="6">
    <location>
        <begin position="139"/>
        <end position="158"/>
    </location>
</feature>
<sequence length="471" mass="53025">MISKLFKYAPVQILSAFSLFLLISIQTRYLSPNEYGLLAIFLVFTEGARSVLVQWINNCLVRFYSTSSSKLKFVSQLSFWLLVCLFLSSLVIFICMMMFNVFTVTNFAAIYLLLISKSLYLYLTECARVEERVTHYRKAVFVQSMLSVIISYITLLYYENIVSAIFALIVSYTISLVIVGYHGTISNKYNKSMKTTLLSFGLPLMISGLLGILASRSDRLLIASLTDLEQAGLYSAVSNLLMGIMSLVFMVIALPLFPELTKVVNDKSELYKKHRYYGGVICALSIPSTVGICLLAPHLVKLFLGESYQGMDLKIFYALSIATWFFNIKCHFLDHGFQFVMKTKWMPILTLSAFVIQVGISLELIPVYGAIGAAISFMLAFFVVSIFTLIVGTRLGYRYPCPQHLPETLLATMMMAISVNVTGMYTNILPSWLVIIIFISVGFLSYGSVHFMLNSFSIKDYIKGLTVNEKH</sequence>
<keyword evidence="4 6" id="KW-1133">Transmembrane helix</keyword>
<keyword evidence="3 6" id="KW-0812">Transmembrane</keyword>
<proteinExistence type="predicted"/>
<feature type="transmembrane region" description="Helical" evidence="6">
    <location>
        <begin position="77"/>
        <end position="102"/>
    </location>
</feature>
<keyword evidence="5 6" id="KW-0472">Membrane</keyword>
<comment type="subcellular location">
    <subcellularLocation>
        <location evidence="1">Cell membrane</location>
        <topology evidence="1">Multi-pass membrane protein</topology>
    </subcellularLocation>
</comment>
<organism evidence="7 8">
    <name type="scientific">Vibrio genomosp. F6 str. FF-238</name>
    <dbReference type="NCBI Taxonomy" id="1191298"/>
    <lineage>
        <taxon>Bacteria</taxon>
        <taxon>Pseudomonadati</taxon>
        <taxon>Pseudomonadota</taxon>
        <taxon>Gammaproteobacteria</taxon>
        <taxon>Vibrionales</taxon>
        <taxon>Vibrionaceae</taxon>
        <taxon>Vibrio</taxon>
    </lineage>
</organism>
<dbReference type="PANTHER" id="PTHR30250:SF31">
    <property type="entry name" value="INNER MEMBRANE PROTEIN YGHQ"/>
    <property type="match status" value="1"/>
</dbReference>
<evidence type="ECO:0000256" key="3">
    <source>
        <dbReference type="ARBA" id="ARBA00022692"/>
    </source>
</evidence>
<evidence type="ECO:0000256" key="1">
    <source>
        <dbReference type="ARBA" id="ARBA00004651"/>
    </source>
</evidence>
<feature type="transmembrane region" description="Helical" evidence="6">
    <location>
        <begin position="234"/>
        <end position="257"/>
    </location>
</feature>
<feature type="transmembrane region" description="Helical" evidence="6">
    <location>
        <begin position="345"/>
        <end position="365"/>
    </location>
</feature>
<feature type="transmembrane region" description="Helical" evidence="6">
    <location>
        <begin position="409"/>
        <end position="426"/>
    </location>
</feature>
<feature type="transmembrane region" description="Helical" evidence="6">
    <location>
        <begin position="432"/>
        <end position="453"/>
    </location>
</feature>
<evidence type="ECO:0000313" key="8">
    <source>
        <dbReference type="Proteomes" id="UP000094165"/>
    </source>
</evidence>
<feature type="transmembrane region" description="Helical" evidence="6">
    <location>
        <begin position="164"/>
        <end position="183"/>
    </location>
</feature>
<evidence type="ECO:0000313" key="7">
    <source>
        <dbReference type="EMBL" id="OEE71104.1"/>
    </source>
</evidence>
<dbReference type="AlphaFoldDB" id="A0A1E5CMS1"/>
<evidence type="ECO:0000256" key="5">
    <source>
        <dbReference type="ARBA" id="ARBA00023136"/>
    </source>
</evidence>
<dbReference type="InterPro" id="IPR050833">
    <property type="entry name" value="Poly_Biosynth_Transport"/>
</dbReference>
<reference evidence="7 8" key="1">
    <citation type="journal article" date="2012" name="Science">
        <title>Ecological populations of bacteria act as socially cohesive units of antibiotic production and resistance.</title>
        <authorList>
            <person name="Cordero O.X."/>
            <person name="Wildschutte H."/>
            <person name="Kirkup B."/>
            <person name="Proehl S."/>
            <person name="Ngo L."/>
            <person name="Hussain F."/>
            <person name="Le Roux F."/>
            <person name="Mincer T."/>
            <person name="Polz M.F."/>
        </authorList>
    </citation>
    <scope>NUCLEOTIDE SEQUENCE [LARGE SCALE GENOMIC DNA]</scope>
    <source>
        <strain evidence="7 8">FF-238</strain>
    </source>
</reference>
<feature type="transmembrane region" description="Helical" evidence="6">
    <location>
        <begin position="108"/>
        <end position="127"/>
    </location>
</feature>
<accession>A0A1E5CMS1</accession>
<feature type="transmembrane region" description="Helical" evidence="6">
    <location>
        <begin position="35"/>
        <end position="56"/>
    </location>
</feature>
<dbReference type="Proteomes" id="UP000094165">
    <property type="component" value="Unassembled WGS sequence"/>
</dbReference>
<feature type="transmembrane region" description="Helical" evidence="6">
    <location>
        <begin position="371"/>
        <end position="397"/>
    </location>
</feature>
<dbReference type="RefSeq" id="WP_050988746.1">
    <property type="nucleotide sequence ID" value="NZ_AJYW02000298.1"/>
</dbReference>
<feature type="transmembrane region" description="Helical" evidence="6">
    <location>
        <begin position="195"/>
        <end position="214"/>
    </location>
</feature>
<name>A0A1E5CMS1_9VIBR</name>
<gene>
    <name evidence="7" type="ORF">A130_08225</name>
</gene>
<comment type="caution">
    <text evidence="7">The sequence shown here is derived from an EMBL/GenBank/DDBJ whole genome shotgun (WGS) entry which is preliminary data.</text>
</comment>
<keyword evidence="2" id="KW-1003">Cell membrane</keyword>
<protein>
    <submittedName>
        <fullName evidence="7">Transporter</fullName>
    </submittedName>
</protein>
<dbReference type="GO" id="GO:0005886">
    <property type="term" value="C:plasma membrane"/>
    <property type="evidence" value="ECO:0007669"/>
    <property type="project" value="UniProtKB-SubCell"/>
</dbReference>
<evidence type="ECO:0000256" key="6">
    <source>
        <dbReference type="SAM" id="Phobius"/>
    </source>
</evidence>
<feature type="transmembrane region" description="Helical" evidence="6">
    <location>
        <begin position="315"/>
        <end position="333"/>
    </location>
</feature>
<feature type="transmembrane region" description="Helical" evidence="6">
    <location>
        <begin position="277"/>
        <end position="300"/>
    </location>
</feature>